<dbReference type="RefSeq" id="XP_001007433.2">
    <property type="nucleotide sequence ID" value="XM_001007433.2"/>
</dbReference>
<evidence type="ECO:0000313" key="3">
    <source>
        <dbReference type="Proteomes" id="UP000009168"/>
    </source>
</evidence>
<name>Q22PC1_TETTS</name>
<keyword evidence="2" id="KW-0812">Transmembrane</keyword>
<dbReference type="HOGENOM" id="CLU_261416_0_0_1"/>
<sequence length="1382" mass="161552">MTKKGRIICLVLLFFIFSQSIKTQIVNTQKYLIIQQNEQYISYLNEFVSEPIIEVNLADAAQAQILQPYQQFQTYQDQLPLLDYLASIDSGDSSKYIISVKQQYLSQSYLQILLIYQQFSIDFGCSCLKLVASIYQQLDIVKERAQSFYGSFYSKSQGFVSYTNVDNQSKSFRYQINSQGQIEINPLDNITLFKHIAIPGPQKYIYIIQADAGEYQLIKLDSQFKQVFLKSVFEQCQIEQFQVDTGKYLFKYCRSMSSSFIKVASLDFTDESLVFQVIKLNNLSNLKIDYMQAKRIGNNLIICLIANKDLTIFKFISNESIIQQPLQQQSIKQFKLQQFQMIEFISSKLMVLFSDNYLYLFDIDKQLAVYQKQVCEDRLSIKFTLNVGNKILLYIYNNINKYSITISAEINIPQIVIQTDSMTILPIELSIKTTSQTTYQLQIVPKIDEQNQIFFSQSQISLQKTIQNFSQIGQYIIPIEDYIQGSDVNLIATDYVDPNMISNYKVIKYLEVKNTDQIKLDQNCTCYQTDGYFSSIFLCSKDLPNIGQVYDLYGAKTSAILQSSQPQGRIQLLNCQTWIYYSINQIDNQGSFTLKINKNQSEFSIFIPFVHFSDGEQFQLNQIQVSCAESNFAFATDPAYRILFTFCGEKITQYIFRFQKSEYAQIISTTDLSAIFSKNPNLICIQGVLFIYNSQSIIAYNYINQGLIGEINVPTIIQGKEQQLTLFMNSFLITVIDDPLKTIAQYSYNNFKTKTPYFMRNLQIDSNHPVSNNGIIIPKRHSIQEYAYIQSTQKNTFYLYRINSKSWSNQLFTTLTFDPKKTVIAPNILYSINSESSIIVLNEVSVLYDINIGVDQFNQNLQFSSEILVSIANQQDSQFRTRIMKKQLEVIQNMSQLQSQEMNQLRITIIVNRDANTKYGIVDHGKFTIQKFIQRIGNKQKYEDTENYFCDTQIFNSCILGWESDQYSSVINRIIVYRDNENIDKIFSILYNQQATIRLLEEDINSFFRIIGNFKRCQILDDKASIEYFDEFYHFNLYVICYEKIYRYKIQYQISGEIIKNAQVSRPDIYNLNQSEIQISQFIRIISYQGLIYIYLHDSMQPYLLNFNDKNKEVSLLKQSNSFYSLMNIHVLNEYNTQILIYPSGLIQQIDRNSDDVRVYNIQDLLKQFSFIVQKDDYIYSIQQYQDTQFLIAFRNSFIYDITFSINASKQLEIIQAYQYYYQDAFSYFILGFKGNQYTVFIGYNQYKTQQIVTLYSSQVQQSNIYLIQSAETLDIKNYFNFPQYISEQNNFNFDIQYCNSTEYLSLTISDNIFVKVQVFKDQISTQKVISSLQLKQQNNPNNLITFSYIQYGNKDQNSNTFANNSIFKIILLIFLFLCQFV</sequence>
<feature type="chain" id="PRO_5004201552" evidence="1">
    <location>
        <begin position="24"/>
        <end position="1382"/>
    </location>
</feature>
<dbReference type="InParanoid" id="Q22PC1"/>
<dbReference type="KEGG" id="tet:TTHERM_00363220"/>
<reference evidence="3" key="1">
    <citation type="journal article" date="2006" name="PLoS Biol.">
        <title>Macronuclear genome sequence of the ciliate Tetrahymena thermophila, a model eukaryote.</title>
        <authorList>
            <person name="Eisen J.A."/>
            <person name="Coyne R.S."/>
            <person name="Wu M."/>
            <person name="Wu D."/>
            <person name="Thiagarajan M."/>
            <person name="Wortman J.R."/>
            <person name="Badger J.H."/>
            <person name="Ren Q."/>
            <person name="Amedeo P."/>
            <person name="Jones K.M."/>
            <person name="Tallon L.J."/>
            <person name="Delcher A.L."/>
            <person name="Salzberg S.L."/>
            <person name="Silva J.C."/>
            <person name="Haas B.J."/>
            <person name="Majoros W.H."/>
            <person name="Farzad M."/>
            <person name="Carlton J.M."/>
            <person name="Smith R.K. Jr."/>
            <person name="Garg J."/>
            <person name="Pearlman R.E."/>
            <person name="Karrer K.M."/>
            <person name="Sun L."/>
            <person name="Manning G."/>
            <person name="Elde N.C."/>
            <person name="Turkewitz A.P."/>
            <person name="Asai D.J."/>
            <person name="Wilkes D.E."/>
            <person name="Wang Y."/>
            <person name="Cai H."/>
            <person name="Collins K."/>
            <person name="Stewart B.A."/>
            <person name="Lee S.R."/>
            <person name="Wilamowska K."/>
            <person name="Weinberg Z."/>
            <person name="Ruzzo W.L."/>
            <person name="Wloga D."/>
            <person name="Gaertig J."/>
            <person name="Frankel J."/>
            <person name="Tsao C.-C."/>
            <person name="Gorovsky M.A."/>
            <person name="Keeling P.J."/>
            <person name="Waller R.F."/>
            <person name="Patron N.J."/>
            <person name="Cherry J.M."/>
            <person name="Stover N.A."/>
            <person name="Krieger C.J."/>
            <person name="del Toro C."/>
            <person name="Ryder H.F."/>
            <person name="Williamson S.C."/>
            <person name="Barbeau R.A."/>
            <person name="Hamilton E.P."/>
            <person name="Orias E."/>
        </authorList>
    </citation>
    <scope>NUCLEOTIDE SEQUENCE [LARGE SCALE GENOMIC DNA]</scope>
    <source>
        <strain evidence="3">SB210</strain>
    </source>
</reference>
<evidence type="ECO:0000313" key="2">
    <source>
        <dbReference type="EMBL" id="EAR87188.2"/>
    </source>
</evidence>
<dbReference type="GeneID" id="7842401"/>
<dbReference type="Proteomes" id="UP000009168">
    <property type="component" value="Unassembled WGS sequence"/>
</dbReference>
<evidence type="ECO:0000256" key="1">
    <source>
        <dbReference type="SAM" id="SignalP"/>
    </source>
</evidence>
<keyword evidence="1" id="KW-0732">Signal</keyword>
<feature type="signal peptide" evidence="1">
    <location>
        <begin position="1"/>
        <end position="23"/>
    </location>
</feature>
<dbReference type="EMBL" id="GG662855">
    <property type="protein sequence ID" value="EAR87188.2"/>
    <property type="molecule type" value="Genomic_DNA"/>
</dbReference>
<accession>Q22PC1</accession>
<protein>
    <submittedName>
        <fullName evidence="2">Transmembrane protein, putative</fullName>
    </submittedName>
</protein>
<gene>
    <name evidence="2" type="ORF">TTHERM_00363220</name>
</gene>
<proteinExistence type="predicted"/>
<keyword evidence="3" id="KW-1185">Reference proteome</keyword>
<organism evidence="2 3">
    <name type="scientific">Tetrahymena thermophila (strain SB210)</name>
    <dbReference type="NCBI Taxonomy" id="312017"/>
    <lineage>
        <taxon>Eukaryota</taxon>
        <taxon>Sar</taxon>
        <taxon>Alveolata</taxon>
        <taxon>Ciliophora</taxon>
        <taxon>Intramacronucleata</taxon>
        <taxon>Oligohymenophorea</taxon>
        <taxon>Hymenostomatida</taxon>
        <taxon>Tetrahymenina</taxon>
        <taxon>Tetrahymenidae</taxon>
        <taxon>Tetrahymena</taxon>
    </lineage>
</organism>
<keyword evidence="2" id="KW-0472">Membrane</keyword>